<dbReference type="PANTHER" id="PTHR34322">
    <property type="entry name" value="TRANSPOSASE, Y1_TNP DOMAIN-CONTAINING"/>
    <property type="match status" value="1"/>
</dbReference>
<dbReference type="PANTHER" id="PTHR34322:SF2">
    <property type="entry name" value="TRANSPOSASE IS200-LIKE DOMAIN-CONTAINING PROTEIN"/>
    <property type="match status" value="1"/>
</dbReference>
<keyword evidence="3" id="KW-1185">Reference proteome</keyword>
<gene>
    <name evidence="2" type="ORF">SPACI_055620</name>
</gene>
<dbReference type="Pfam" id="PF01797">
    <property type="entry name" value="Y1_Tnp"/>
    <property type="match status" value="1"/>
</dbReference>
<dbReference type="SUPFAM" id="SSF143422">
    <property type="entry name" value="Transposase IS200-like"/>
    <property type="match status" value="1"/>
</dbReference>
<evidence type="ECO:0000259" key="1">
    <source>
        <dbReference type="SMART" id="SM01321"/>
    </source>
</evidence>
<proteinExistence type="predicted"/>
<reference evidence="2" key="1">
    <citation type="submission" date="2024-05" db="EMBL/GenBank/DDBJ databases">
        <title>Isolation and characterization of Sporomusa carbonis sp. nov., a carboxydotrophic hydrogenogen in the genus of Sporomusa isolated from a charcoal burning pile.</title>
        <authorList>
            <person name="Boeer T."/>
            <person name="Rosenbaum F."/>
            <person name="Eysell L."/>
            <person name="Mueller V."/>
            <person name="Daniel R."/>
            <person name="Poehlein A."/>
        </authorList>
    </citation>
    <scope>NUCLEOTIDE SEQUENCE [LARGE SCALE GENOMIC DNA]</scope>
    <source>
        <strain evidence="2">DSM 3132</strain>
    </source>
</reference>
<organism evidence="2 3">
    <name type="scientific">Sporomusa acidovorans (strain ATCC 49682 / DSM 3132 / Mol)</name>
    <dbReference type="NCBI Taxonomy" id="1123286"/>
    <lineage>
        <taxon>Bacteria</taxon>
        <taxon>Bacillati</taxon>
        <taxon>Bacillota</taxon>
        <taxon>Negativicutes</taxon>
        <taxon>Selenomonadales</taxon>
        <taxon>Sporomusaceae</taxon>
        <taxon>Sporomusa</taxon>
    </lineage>
</organism>
<evidence type="ECO:0000313" key="2">
    <source>
        <dbReference type="EMBL" id="XFO75441.1"/>
    </source>
</evidence>
<dbReference type="NCBIfam" id="NF047646">
    <property type="entry name" value="REP_Tyr_transpos"/>
    <property type="match status" value="1"/>
</dbReference>
<protein>
    <recommendedName>
        <fullName evidence="1">Transposase IS200-like domain-containing protein</fullName>
    </recommendedName>
</protein>
<dbReference type="SMART" id="SM01321">
    <property type="entry name" value="Y1_Tnp"/>
    <property type="match status" value="1"/>
</dbReference>
<sequence>MPRTARKKSNSGIYHIMIRGINRQTIFEDDEDRIKFIDTVKNYKQKCGFNIFAYCLMDNHVHLILKENDEPIEKLMKRIGVSYVYWYNLKYKRTGHLFQDRYKSQVIEDDSYLLSVIRYIHQNPIKANITTSMGKYPWSSYAEYIGHPTITDINFVLEIFSSNPKKARELFAEYMDENGEDILELKRRCRLTDEEAKQIVKQVLGNLSTNELLTMEKEKRDDYLRQFKENGGISVRQIARITGITFNVVAKA</sequence>
<dbReference type="Proteomes" id="UP000216052">
    <property type="component" value="Chromosome"/>
</dbReference>
<evidence type="ECO:0000313" key="3">
    <source>
        <dbReference type="Proteomes" id="UP000216052"/>
    </source>
</evidence>
<dbReference type="InterPro" id="IPR002686">
    <property type="entry name" value="Transposase_17"/>
</dbReference>
<dbReference type="InterPro" id="IPR036515">
    <property type="entry name" value="Transposase_17_sf"/>
</dbReference>
<feature type="domain" description="Transposase IS200-like" evidence="1">
    <location>
        <begin position="9"/>
        <end position="123"/>
    </location>
</feature>
<name>A0ABZ3JBD2_SPOA4</name>
<dbReference type="Gene3D" id="3.30.70.1290">
    <property type="entry name" value="Transposase IS200-like"/>
    <property type="match status" value="1"/>
</dbReference>
<accession>A0ABZ3JBD2</accession>
<dbReference type="EMBL" id="CP155571">
    <property type="protein sequence ID" value="XFO75441.1"/>
    <property type="molecule type" value="Genomic_DNA"/>
</dbReference>